<evidence type="ECO:0000256" key="2">
    <source>
        <dbReference type="ARBA" id="ARBA00006555"/>
    </source>
</evidence>
<comment type="subcellular location">
    <subcellularLocation>
        <location evidence="1">Cell inner membrane</location>
        <topology evidence="1">Single-pass membrane protein</topology>
        <orientation evidence="1">Periplasmic side</orientation>
    </subcellularLocation>
</comment>
<keyword evidence="9 11" id="KW-0472">Membrane</keyword>
<feature type="compositionally biased region" description="Low complexity" evidence="10">
    <location>
        <begin position="131"/>
        <end position="146"/>
    </location>
</feature>
<evidence type="ECO:0000256" key="7">
    <source>
        <dbReference type="ARBA" id="ARBA00022927"/>
    </source>
</evidence>
<evidence type="ECO:0000313" key="14">
    <source>
        <dbReference type="Proteomes" id="UP000019812"/>
    </source>
</evidence>
<feature type="domain" description="TonB C-terminal" evidence="12">
    <location>
        <begin position="167"/>
        <end position="261"/>
    </location>
</feature>
<dbReference type="EMBL" id="JDSS02000013">
    <property type="protein sequence ID" value="KFB69501.1"/>
    <property type="molecule type" value="Genomic_DNA"/>
</dbReference>
<dbReference type="Gene3D" id="3.30.1150.10">
    <property type="match status" value="1"/>
</dbReference>
<dbReference type="RefSeq" id="WP_273703012.1">
    <property type="nucleotide sequence ID" value="NZ_JDSS02000013.1"/>
</dbReference>
<dbReference type="SUPFAM" id="SSF74653">
    <property type="entry name" value="TolA/TonB C-terminal domain"/>
    <property type="match status" value="1"/>
</dbReference>
<keyword evidence="8 11" id="KW-1133">Transmembrane helix</keyword>
<dbReference type="GO" id="GO:0055085">
    <property type="term" value="P:transmembrane transport"/>
    <property type="evidence" value="ECO:0007669"/>
    <property type="project" value="InterPro"/>
</dbReference>
<dbReference type="AlphaFoldDB" id="A0A084Y457"/>
<evidence type="ECO:0000313" key="13">
    <source>
        <dbReference type="EMBL" id="KFB69501.1"/>
    </source>
</evidence>
<evidence type="ECO:0000256" key="4">
    <source>
        <dbReference type="ARBA" id="ARBA00022475"/>
    </source>
</evidence>
<feature type="transmembrane region" description="Helical" evidence="11">
    <location>
        <begin position="20"/>
        <end position="42"/>
    </location>
</feature>
<accession>A0A084Y457</accession>
<protein>
    <submittedName>
        <fullName evidence="13">Transport protein TonB</fullName>
    </submittedName>
</protein>
<evidence type="ECO:0000256" key="1">
    <source>
        <dbReference type="ARBA" id="ARBA00004383"/>
    </source>
</evidence>
<dbReference type="Pfam" id="PF03544">
    <property type="entry name" value="TonB_C"/>
    <property type="match status" value="1"/>
</dbReference>
<dbReference type="PANTHER" id="PTHR33446">
    <property type="entry name" value="PROTEIN TONB-RELATED"/>
    <property type="match status" value="1"/>
</dbReference>
<reference evidence="13 14" key="1">
    <citation type="submission" date="2014-07" db="EMBL/GenBank/DDBJ databases">
        <title>Expanding our view of genomic diversity in Candidatus Accumulibacter clades.</title>
        <authorList>
            <person name="Skennerton C.T."/>
            <person name="Barr J.J."/>
            <person name="Slater F.R."/>
            <person name="Bond P.L."/>
            <person name="Tyson G.W."/>
        </authorList>
    </citation>
    <scope>NUCLEOTIDE SEQUENCE [LARGE SCALE GENOMIC DNA]</scope>
    <source>
        <strain evidence="14">SK-01</strain>
    </source>
</reference>
<dbReference type="InterPro" id="IPR051045">
    <property type="entry name" value="TonB-dependent_transducer"/>
</dbReference>
<feature type="compositionally biased region" description="Basic and acidic residues" evidence="10">
    <location>
        <begin position="106"/>
        <end position="117"/>
    </location>
</feature>
<dbReference type="Proteomes" id="UP000019812">
    <property type="component" value="Unassembled WGS sequence"/>
</dbReference>
<keyword evidence="4" id="KW-1003">Cell membrane</keyword>
<gene>
    <name evidence="13" type="ORF">CAPSK01_000764</name>
</gene>
<dbReference type="InterPro" id="IPR037682">
    <property type="entry name" value="TonB_C"/>
</dbReference>
<dbReference type="GO" id="GO:0005886">
    <property type="term" value="C:plasma membrane"/>
    <property type="evidence" value="ECO:0007669"/>
    <property type="project" value="UniProtKB-SubCell"/>
</dbReference>
<dbReference type="STRING" id="1457154.CAPSK01_000764"/>
<dbReference type="NCBIfam" id="TIGR01352">
    <property type="entry name" value="tonB_Cterm"/>
    <property type="match status" value="1"/>
</dbReference>
<evidence type="ECO:0000256" key="11">
    <source>
        <dbReference type="SAM" id="Phobius"/>
    </source>
</evidence>
<feature type="region of interest" description="Disordered" evidence="10">
    <location>
        <begin position="77"/>
        <end position="146"/>
    </location>
</feature>
<keyword evidence="7" id="KW-0653">Protein transport</keyword>
<keyword evidence="6 11" id="KW-0812">Transmembrane</keyword>
<evidence type="ECO:0000256" key="8">
    <source>
        <dbReference type="ARBA" id="ARBA00022989"/>
    </source>
</evidence>
<evidence type="ECO:0000256" key="5">
    <source>
        <dbReference type="ARBA" id="ARBA00022519"/>
    </source>
</evidence>
<evidence type="ECO:0000259" key="12">
    <source>
        <dbReference type="PROSITE" id="PS52015"/>
    </source>
</evidence>
<dbReference type="InterPro" id="IPR006260">
    <property type="entry name" value="TonB/TolA_C"/>
</dbReference>
<dbReference type="GO" id="GO:0015031">
    <property type="term" value="P:protein transport"/>
    <property type="evidence" value="ECO:0007669"/>
    <property type="project" value="UniProtKB-KW"/>
</dbReference>
<proteinExistence type="inferred from homology"/>
<evidence type="ECO:0000256" key="6">
    <source>
        <dbReference type="ARBA" id="ARBA00022692"/>
    </source>
</evidence>
<keyword evidence="3" id="KW-0813">Transport</keyword>
<comment type="similarity">
    <text evidence="2">Belongs to the TonB family.</text>
</comment>
<organism evidence="13 14">
    <name type="scientific">Candidatus Accumulibacter vicinus</name>
    <dbReference type="NCBI Taxonomy" id="2954382"/>
    <lineage>
        <taxon>Bacteria</taxon>
        <taxon>Pseudomonadati</taxon>
        <taxon>Pseudomonadota</taxon>
        <taxon>Betaproteobacteria</taxon>
        <taxon>Candidatus Accumulibacter</taxon>
    </lineage>
</organism>
<sequence length="266" mass="28120">MDRLLECWRSEIRAPENRYLWVALACSFGLHILLMLFTSGAGRSDGVSLFPPSAARSVPILLMASFSEFRRASVAAPSEQPAEVPEPVSQSQESPASVAPTPAQEAQKETRTPDRHGAANPSGSPESPARAEAVSTVAPPSASAERALADEEAARLARHASYGLASLLDVPPVPLSDIQPEYPESAGNQQGTVVLRLFIGASGDVDELVVVRALPSGFFEEAALTAFASARFSPGMHHGRAVKSQMAVEVQFVPFNRGAGVSGRGY</sequence>
<name>A0A084Y457_9PROT</name>
<keyword evidence="5" id="KW-0997">Cell inner membrane</keyword>
<comment type="caution">
    <text evidence="13">The sequence shown here is derived from an EMBL/GenBank/DDBJ whole genome shotgun (WGS) entry which is preliminary data.</text>
</comment>
<evidence type="ECO:0000256" key="9">
    <source>
        <dbReference type="ARBA" id="ARBA00023136"/>
    </source>
</evidence>
<evidence type="ECO:0000256" key="3">
    <source>
        <dbReference type="ARBA" id="ARBA00022448"/>
    </source>
</evidence>
<dbReference type="PROSITE" id="PS52015">
    <property type="entry name" value="TONB_CTD"/>
    <property type="match status" value="1"/>
</dbReference>
<evidence type="ECO:0000256" key="10">
    <source>
        <dbReference type="SAM" id="MobiDB-lite"/>
    </source>
</evidence>